<dbReference type="Proteomes" id="UP001464387">
    <property type="component" value="Unassembled WGS sequence"/>
</dbReference>
<protein>
    <recommendedName>
        <fullName evidence="4">Peptidoglycan-associated lipoprotein</fullName>
    </recommendedName>
</protein>
<evidence type="ECO:0000313" key="2">
    <source>
        <dbReference type="EMBL" id="MER8934173.1"/>
    </source>
</evidence>
<keyword evidence="1" id="KW-0732">Signal</keyword>
<evidence type="ECO:0008006" key="4">
    <source>
        <dbReference type="Google" id="ProtNLM"/>
    </source>
</evidence>
<organism evidence="2 3">
    <name type="scientific">Mesorhizobium opportunistum</name>
    <dbReference type="NCBI Taxonomy" id="593909"/>
    <lineage>
        <taxon>Bacteria</taxon>
        <taxon>Pseudomonadati</taxon>
        <taxon>Pseudomonadota</taxon>
        <taxon>Alphaproteobacteria</taxon>
        <taxon>Hyphomicrobiales</taxon>
        <taxon>Phyllobacteriaceae</taxon>
        <taxon>Mesorhizobium</taxon>
    </lineage>
</organism>
<keyword evidence="3" id="KW-1185">Reference proteome</keyword>
<proteinExistence type="predicted"/>
<dbReference type="EMBL" id="JAMYPJ010000018">
    <property type="protein sequence ID" value="MER8934173.1"/>
    <property type="molecule type" value="Genomic_DNA"/>
</dbReference>
<feature type="signal peptide" evidence="1">
    <location>
        <begin position="1"/>
        <end position="20"/>
    </location>
</feature>
<gene>
    <name evidence="2" type="ORF">NKI33_14500</name>
</gene>
<comment type="caution">
    <text evidence="2">The sequence shown here is derived from an EMBL/GenBank/DDBJ whole genome shotgun (WGS) entry which is preliminary data.</text>
</comment>
<evidence type="ECO:0000256" key="1">
    <source>
        <dbReference type="SAM" id="SignalP"/>
    </source>
</evidence>
<reference evidence="2 3" key="1">
    <citation type="journal article" date="2024" name="Proc. Natl. Acad. Sci. U.S.A.">
        <title>The evolutionary genomics of adaptation to stress in wild rhizobium bacteria.</title>
        <authorList>
            <person name="Kehlet-Delgado H."/>
            <person name="Montoya A.P."/>
            <person name="Jensen K.T."/>
            <person name="Wendlandt C.E."/>
            <person name="Dexheimer C."/>
            <person name="Roberts M."/>
            <person name="Torres Martinez L."/>
            <person name="Friesen M.L."/>
            <person name="Griffitts J.S."/>
            <person name="Porter S.S."/>
        </authorList>
    </citation>
    <scope>NUCLEOTIDE SEQUENCE [LARGE SCALE GENOMIC DNA]</scope>
    <source>
        <strain evidence="2 3">M0729</strain>
    </source>
</reference>
<accession>A0ABV1YG70</accession>
<sequence length="74" mass="7719">MKLVLSALLVLLVLSQAAEAKKKVVVTQDNAATAQVTRPPLDDTSTGGIRSAAGATATATEGQQYPPALYFNFQ</sequence>
<dbReference type="RefSeq" id="WP_287272547.1">
    <property type="nucleotide sequence ID" value="NZ_JAMYMT010000055.1"/>
</dbReference>
<feature type="chain" id="PRO_5047182884" description="Peptidoglycan-associated lipoprotein" evidence="1">
    <location>
        <begin position="21"/>
        <end position="74"/>
    </location>
</feature>
<evidence type="ECO:0000313" key="3">
    <source>
        <dbReference type="Proteomes" id="UP001464387"/>
    </source>
</evidence>
<name>A0ABV1YG70_9HYPH</name>